<dbReference type="SMART" id="SM00947">
    <property type="entry name" value="Pro_CA"/>
    <property type="match status" value="1"/>
</dbReference>
<dbReference type="InterPro" id="IPR001765">
    <property type="entry name" value="Carbonic_anhydrase"/>
</dbReference>
<dbReference type="GO" id="GO:0015976">
    <property type="term" value="P:carbon utilization"/>
    <property type="evidence" value="ECO:0007669"/>
    <property type="project" value="InterPro"/>
</dbReference>
<comment type="similarity">
    <text evidence="1 8">Belongs to the beta-class carbonic anhydrase family.</text>
</comment>
<dbReference type="Pfam" id="PF00484">
    <property type="entry name" value="Pro_CA"/>
    <property type="match status" value="1"/>
</dbReference>
<comment type="cofactor">
    <cofactor evidence="7">
        <name>Zn(2+)</name>
        <dbReference type="ChEBI" id="CHEBI:29105"/>
    </cofactor>
    <text evidence="7">Binds 1 zinc ion per subunit.</text>
</comment>
<dbReference type="Proteomes" id="UP000538147">
    <property type="component" value="Unassembled WGS sequence"/>
</dbReference>
<protein>
    <recommendedName>
        <fullName evidence="2 8">Carbonic anhydrase</fullName>
        <ecNumber evidence="2 8">4.2.1.1</ecNumber>
    </recommendedName>
    <alternativeName>
        <fullName evidence="8">Carbonate dehydratase</fullName>
    </alternativeName>
</protein>
<dbReference type="PROSITE" id="PS00705">
    <property type="entry name" value="PROK_CO2_ANHYDRASE_2"/>
    <property type="match status" value="1"/>
</dbReference>
<evidence type="ECO:0000256" key="6">
    <source>
        <dbReference type="ARBA" id="ARBA00048348"/>
    </source>
</evidence>
<evidence type="ECO:0000256" key="7">
    <source>
        <dbReference type="PIRSR" id="PIRSR601765-1"/>
    </source>
</evidence>
<keyword evidence="10" id="KW-1185">Reference proteome</keyword>
<comment type="catalytic activity">
    <reaction evidence="6 8">
        <text>hydrogencarbonate + H(+) = CO2 + H2O</text>
        <dbReference type="Rhea" id="RHEA:10748"/>
        <dbReference type="ChEBI" id="CHEBI:15377"/>
        <dbReference type="ChEBI" id="CHEBI:15378"/>
        <dbReference type="ChEBI" id="CHEBI:16526"/>
        <dbReference type="ChEBI" id="CHEBI:17544"/>
        <dbReference type="EC" id="4.2.1.1"/>
    </reaction>
</comment>
<proteinExistence type="inferred from homology"/>
<reference evidence="9 10" key="1">
    <citation type="submission" date="2020-08" db="EMBL/GenBank/DDBJ databases">
        <title>Genomic Encyclopedia of Type Strains, Phase IV (KMG-IV): sequencing the most valuable type-strain genomes for metagenomic binning, comparative biology and taxonomic classification.</title>
        <authorList>
            <person name="Goeker M."/>
        </authorList>
    </citation>
    <scope>NUCLEOTIDE SEQUENCE [LARGE SCALE GENOMIC DNA]</scope>
    <source>
        <strain evidence="9 10">DSM 102189</strain>
    </source>
</reference>
<dbReference type="Gene3D" id="3.40.1050.10">
    <property type="entry name" value="Carbonic anhydrase"/>
    <property type="match status" value="1"/>
</dbReference>
<organism evidence="9 10">
    <name type="scientific">Polymorphobacter multimanifer</name>
    <dbReference type="NCBI Taxonomy" id="1070431"/>
    <lineage>
        <taxon>Bacteria</taxon>
        <taxon>Pseudomonadati</taxon>
        <taxon>Pseudomonadota</taxon>
        <taxon>Alphaproteobacteria</taxon>
        <taxon>Sphingomonadales</taxon>
        <taxon>Sphingosinicellaceae</taxon>
        <taxon>Polymorphobacter</taxon>
    </lineage>
</organism>
<evidence type="ECO:0000256" key="3">
    <source>
        <dbReference type="ARBA" id="ARBA00022723"/>
    </source>
</evidence>
<dbReference type="CDD" id="cd00884">
    <property type="entry name" value="beta_CA_cladeB"/>
    <property type="match status" value="1"/>
</dbReference>
<dbReference type="SUPFAM" id="SSF53056">
    <property type="entry name" value="beta-carbonic anhydrase, cab"/>
    <property type="match status" value="1"/>
</dbReference>
<evidence type="ECO:0000256" key="2">
    <source>
        <dbReference type="ARBA" id="ARBA00012925"/>
    </source>
</evidence>
<gene>
    <name evidence="9" type="ORF">FHS79_002212</name>
</gene>
<dbReference type="GO" id="GO:0004089">
    <property type="term" value="F:carbonate dehydratase activity"/>
    <property type="evidence" value="ECO:0007669"/>
    <property type="project" value="UniProtKB-UniRule"/>
</dbReference>
<evidence type="ECO:0000256" key="5">
    <source>
        <dbReference type="ARBA" id="ARBA00023239"/>
    </source>
</evidence>
<keyword evidence="5 8" id="KW-0456">Lyase</keyword>
<evidence type="ECO:0000313" key="10">
    <source>
        <dbReference type="Proteomes" id="UP000538147"/>
    </source>
</evidence>
<evidence type="ECO:0000313" key="9">
    <source>
        <dbReference type="EMBL" id="MBB6228030.1"/>
    </source>
</evidence>
<feature type="binding site" evidence="7">
    <location>
        <position position="101"/>
    </location>
    <ligand>
        <name>Zn(2+)</name>
        <dbReference type="ChEBI" id="CHEBI:29105"/>
    </ligand>
</feature>
<sequence>MSKFAAGVVKFQKEIYPKNVDLFGMLSKGQKPEALFITCSDSRIELGMLTQTLPGDLFVVRNAGNIVPPHSNSTGATTAAIEFAVGALKVPHIVICGHTDCGAAKGAMDLDKLDNLPHVRDWLGYMRAAVDIVGAIGQDLNEHDRMVMLLEQNIRLQLNHLKTHPTVAVAIAKGELQLHGWVYDIGAGEVLALNAETDAFEPVSELYADEVGEYLKETTAHAHG</sequence>
<dbReference type="InterPro" id="IPR036874">
    <property type="entry name" value="Carbonic_anhydrase_sf"/>
</dbReference>
<dbReference type="InterPro" id="IPR015892">
    <property type="entry name" value="Carbonic_anhydrase_CS"/>
</dbReference>
<evidence type="ECO:0000256" key="4">
    <source>
        <dbReference type="ARBA" id="ARBA00022833"/>
    </source>
</evidence>
<feature type="binding site" evidence="7">
    <location>
        <position position="39"/>
    </location>
    <ligand>
        <name>Zn(2+)</name>
        <dbReference type="ChEBI" id="CHEBI:29105"/>
    </ligand>
</feature>
<dbReference type="EC" id="4.2.1.1" evidence="2 8"/>
<dbReference type="InterPro" id="IPR045066">
    <property type="entry name" value="Beta_CA_cladeB"/>
</dbReference>
<dbReference type="PANTHER" id="PTHR11002">
    <property type="entry name" value="CARBONIC ANHYDRASE"/>
    <property type="match status" value="1"/>
</dbReference>
<accession>A0A841L6I5</accession>
<keyword evidence="3 7" id="KW-0479">Metal-binding</keyword>
<keyword evidence="4 7" id="KW-0862">Zinc</keyword>
<feature type="binding site" evidence="7">
    <location>
        <position position="41"/>
    </location>
    <ligand>
        <name>Zn(2+)</name>
        <dbReference type="ChEBI" id="CHEBI:29105"/>
    </ligand>
</feature>
<dbReference type="RefSeq" id="WP_243453440.1">
    <property type="nucleotide sequence ID" value="NZ_BMOX01000042.1"/>
</dbReference>
<comment type="caution">
    <text evidence="9">The sequence shown here is derived from an EMBL/GenBank/DDBJ whole genome shotgun (WGS) entry which is preliminary data.</text>
</comment>
<comment type="function">
    <text evidence="8">Reversible hydration of carbon dioxide.</text>
</comment>
<name>A0A841L6I5_9SPHN</name>
<dbReference type="EMBL" id="JACIIV010000014">
    <property type="protein sequence ID" value="MBB6228030.1"/>
    <property type="molecule type" value="Genomic_DNA"/>
</dbReference>
<dbReference type="GO" id="GO:0008270">
    <property type="term" value="F:zinc ion binding"/>
    <property type="evidence" value="ECO:0007669"/>
    <property type="project" value="UniProtKB-UniRule"/>
</dbReference>
<evidence type="ECO:0000256" key="1">
    <source>
        <dbReference type="ARBA" id="ARBA00006217"/>
    </source>
</evidence>
<dbReference type="PANTHER" id="PTHR11002:SF76">
    <property type="entry name" value="CARBONIC ANHYDRASE"/>
    <property type="match status" value="1"/>
</dbReference>
<feature type="binding site" evidence="7">
    <location>
        <position position="98"/>
    </location>
    <ligand>
        <name>Zn(2+)</name>
        <dbReference type="ChEBI" id="CHEBI:29105"/>
    </ligand>
</feature>
<evidence type="ECO:0000256" key="8">
    <source>
        <dbReference type="RuleBase" id="RU003956"/>
    </source>
</evidence>
<dbReference type="AlphaFoldDB" id="A0A841L6I5"/>